<dbReference type="SUPFAM" id="SSF57625">
    <property type="entry name" value="Invertebrate chitin-binding proteins"/>
    <property type="match status" value="1"/>
</dbReference>
<name>A0A0M4EN30_DROBS</name>
<feature type="signal peptide" evidence="2">
    <location>
        <begin position="1"/>
        <end position="36"/>
    </location>
</feature>
<evidence type="ECO:0000256" key="2">
    <source>
        <dbReference type="SAM" id="SignalP"/>
    </source>
</evidence>
<organism evidence="4 5">
    <name type="scientific">Drosophila busckii</name>
    <name type="common">Fruit fly</name>
    <dbReference type="NCBI Taxonomy" id="30019"/>
    <lineage>
        <taxon>Eukaryota</taxon>
        <taxon>Metazoa</taxon>
        <taxon>Ecdysozoa</taxon>
        <taxon>Arthropoda</taxon>
        <taxon>Hexapoda</taxon>
        <taxon>Insecta</taxon>
        <taxon>Pterygota</taxon>
        <taxon>Neoptera</taxon>
        <taxon>Endopterygota</taxon>
        <taxon>Diptera</taxon>
        <taxon>Brachycera</taxon>
        <taxon>Muscomorpha</taxon>
        <taxon>Ephydroidea</taxon>
        <taxon>Drosophilidae</taxon>
        <taxon>Drosophila</taxon>
    </lineage>
</organism>
<evidence type="ECO:0000256" key="1">
    <source>
        <dbReference type="SAM" id="MobiDB-lite"/>
    </source>
</evidence>
<accession>A0A0M4EN30</accession>
<dbReference type="EMBL" id="CP012525">
    <property type="protein sequence ID" value="ALC43255.1"/>
    <property type="molecule type" value="Genomic_DNA"/>
</dbReference>
<keyword evidence="5" id="KW-1185">Reference proteome</keyword>
<sequence>MLHVSQTVAILKSNQSEKMIKFYVILCAMLLAAVDAQEQCGVCQKDNEVSCESENTYYLCMDNNKIGELQTCPGETICSSDARVCVPKTSATSVCNENSHSSCQFCYTTSKYACVSQTQYARCIGGEIAAVFSCKSDEICIFEAQSEFKTVCVPECAAKFISQTASCPNADYTPTTAAPPTTPSLDNKIKRCQEASSGITSTWFYAPYDQECKSYVYCQRRNLNSQDWTAIYRTCPATAPYFNEETYGCVVKRPASCIVTTTTTTTPNTSTEANPNTEENPEPTEPKPEDNEF</sequence>
<proteinExistence type="predicted"/>
<dbReference type="GO" id="GO:0008061">
    <property type="term" value="F:chitin binding"/>
    <property type="evidence" value="ECO:0007669"/>
    <property type="project" value="InterPro"/>
</dbReference>
<feature type="chain" id="PRO_5005793617" evidence="2">
    <location>
        <begin position="37"/>
        <end position="293"/>
    </location>
</feature>
<evidence type="ECO:0000259" key="3">
    <source>
        <dbReference type="PROSITE" id="PS50940"/>
    </source>
</evidence>
<reference evidence="4 5" key="1">
    <citation type="submission" date="2015-08" db="EMBL/GenBank/DDBJ databases">
        <title>Ancestral chromatin configuration constrains chromatin evolution on differentiating sex chromosomes in Drosophila.</title>
        <authorList>
            <person name="Zhou Q."/>
            <person name="Bachtrog D."/>
        </authorList>
    </citation>
    <scope>NUCLEOTIDE SEQUENCE [LARGE SCALE GENOMIC DNA]</scope>
    <source>
        <tissue evidence="4">Whole larvae</tissue>
    </source>
</reference>
<dbReference type="Proteomes" id="UP000494163">
    <property type="component" value="Chromosome 3L"/>
</dbReference>
<dbReference type="GO" id="GO:0005576">
    <property type="term" value="C:extracellular region"/>
    <property type="evidence" value="ECO:0007669"/>
    <property type="project" value="InterPro"/>
</dbReference>
<dbReference type="OrthoDB" id="7987789at2759"/>
<feature type="compositionally biased region" description="Low complexity" evidence="1">
    <location>
        <begin position="261"/>
        <end position="278"/>
    </location>
</feature>
<keyword evidence="2" id="KW-0732">Signal</keyword>
<gene>
    <name evidence="4" type="ORF">Dbus_chr3Lg421</name>
</gene>
<evidence type="ECO:0000313" key="5">
    <source>
        <dbReference type="Proteomes" id="UP000494163"/>
    </source>
</evidence>
<protein>
    <submittedName>
        <fullName evidence="4">CG33258</fullName>
    </submittedName>
</protein>
<dbReference type="InterPro" id="IPR036508">
    <property type="entry name" value="Chitin-bd_dom_sf"/>
</dbReference>
<dbReference type="STRING" id="30019.A0A0M4EN30"/>
<feature type="domain" description="Chitin-binding type-2" evidence="3">
    <location>
        <begin position="189"/>
        <end position="259"/>
    </location>
</feature>
<dbReference type="AlphaFoldDB" id="A0A0M4EN30"/>
<dbReference type="PROSITE" id="PS50940">
    <property type="entry name" value="CHIT_BIND_II"/>
    <property type="match status" value="1"/>
</dbReference>
<feature type="region of interest" description="Disordered" evidence="1">
    <location>
        <begin position="261"/>
        <end position="293"/>
    </location>
</feature>
<dbReference type="InterPro" id="IPR002557">
    <property type="entry name" value="Chitin-bd_dom"/>
</dbReference>
<dbReference type="OMA" id="ARCVDQK"/>
<feature type="compositionally biased region" description="Basic and acidic residues" evidence="1">
    <location>
        <begin position="284"/>
        <end position="293"/>
    </location>
</feature>
<evidence type="ECO:0000313" key="4">
    <source>
        <dbReference type="EMBL" id="ALC43255.1"/>
    </source>
</evidence>